<feature type="compositionally biased region" description="Polar residues" evidence="1">
    <location>
        <begin position="29"/>
        <end position="39"/>
    </location>
</feature>
<feature type="region of interest" description="Disordered" evidence="1">
    <location>
        <begin position="63"/>
        <end position="92"/>
    </location>
</feature>
<dbReference type="RefSeq" id="XP_040629009.1">
    <property type="nucleotide sequence ID" value="XM_040770094.1"/>
</dbReference>
<sequence>MKDIYDMAIVKALQHVNKHWGTAGDPQADSPTSSDSSQEPDWDLNFVLPLSRATDKNGIPLEGNSLFPADPRKPLTLILSPKPTSQTPEKVTFPPVLSNLHRLQQENLSQELDKARQDLKASQSIKKKKKKSSKTTSPVPVSPVSPVSSPPNMTLDAVFARLSQMEGELAANRLERGTHKERIQHLDRELAVNQRELAVNQRELAANQRELAANRLELADNRLERATHKERIQHLDRELAANRLKTATHEEELVAHMRKIQSLEGIVSTQQEQIQSLLDAANRVNNIKIRAIQDRGRNALIATLYPDPPNRPTWSNFSRQYPQHSVQQHPSFKASPDWNPKTKKTPIEVKWLYRDDLRAQGNKDAHVFTDDELSEAIDAMEFSQRPAFRSYLSMK</sequence>
<feature type="compositionally biased region" description="Low complexity" evidence="1">
    <location>
        <begin position="134"/>
        <end position="150"/>
    </location>
</feature>
<protein>
    <submittedName>
        <fullName evidence="2">Uncharacterized protein</fullName>
    </submittedName>
</protein>
<feature type="region of interest" description="Disordered" evidence="1">
    <location>
        <begin position="112"/>
        <end position="150"/>
    </location>
</feature>
<evidence type="ECO:0000313" key="2">
    <source>
        <dbReference type="EMBL" id="EJU02112.1"/>
    </source>
</evidence>
<proteinExistence type="predicted"/>
<dbReference type="AlphaFoldDB" id="M5G8C4"/>
<organism evidence="2 3">
    <name type="scientific">Dacryopinax primogenitus (strain DJM 731)</name>
    <name type="common">Brown rot fungus</name>
    <dbReference type="NCBI Taxonomy" id="1858805"/>
    <lineage>
        <taxon>Eukaryota</taxon>
        <taxon>Fungi</taxon>
        <taxon>Dikarya</taxon>
        <taxon>Basidiomycota</taxon>
        <taxon>Agaricomycotina</taxon>
        <taxon>Dacrymycetes</taxon>
        <taxon>Dacrymycetales</taxon>
        <taxon>Dacrymycetaceae</taxon>
        <taxon>Dacryopinax</taxon>
    </lineage>
</organism>
<gene>
    <name evidence="2" type="ORF">DACRYDRAFT_115902</name>
</gene>
<feature type="region of interest" description="Disordered" evidence="1">
    <location>
        <begin position="20"/>
        <end position="42"/>
    </location>
</feature>
<name>M5G8C4_DACPD</name>
<evidence type="ECO:0000256" key="1">
    <source>
        <dbReference type="SAM" id="MobiDB-lite"/>
    </source>
</evidence>
<dbReference type="HOGENOM" id="CLU_698335_0_0_1"/>
<reference evidence="2 3" key="1">
    <citation type="journal article" date="2012" name="Science">
        <title>The Paleozoic origin of enzymatic lignin decomposition reconstructed from 31 fungal genomes.</title>
        <authorList>
            <person name="Floudas D."/>
            <person name="Binder M."/>
            <person name="Riley R."/>
            <person name="Barry K."/>
            <person name="Blanchette R.A."/>
            <person name="Henrissat B."/>
            <person name="Martinez A.T."/>
            <person name="Otillar R."/>
            <person name="Spatafora J.W."/>
            <person name="Yadav J.S."/>
            <person name="Aerts A."/>
            <person name="Benoit I."/>
            <person name="Boyd A."/>
            <person name="Carlson A."/>
            <person name="Copeland A."/>
            <person name="Coutinho P.M."/>
            <person name="de Vries R.P."/>
            <person name="Ferreira P."/>
            <person name="Findley K."/>
            <person name="Foster B."/>
            <person name="Gaskell J."/>
            <person name="Glotzer D."/>
            <person name="Gorecki P."/>
            <person name="Heitman J."/>
            <person name="Hesse C."/>
            <person name="Hori C."/>
            <person name="Igarashi K."/>
            <person name="Jurgens J.A."/>
            <person name="Kallen N."/>
            <person name="Kersten P."/>
            <person name="Kohler A."/>
            <person name="Kuees U."/>
            <person name="Kumar T.K.A."/>
            <person name="Kuo A."/>
            <person name="LaButti K."/>
            <person name="Larrondo L.F."/>
            <person name="Lindquist E."/>
            <person name="Ling A."/>
            <person name="Lombard V."/>
            <person name="Lucas S."/>
            <person name="Lundell T."/>
            <person name="Martin R."/>
            <person name="McLaughlin D.J."/>
            <person name="Morgenstern I."/>
            <person name="Morin E."/>
            <person name="Murat C."/>
            <person name="Nagy L.G."/>
            <person name="Nolan M."/>
            <person name="Ohm R.A."/>
            <person name="Patyshakuliyeva A."/>
            <person name="Rokas A."/>
            <person name="Ruiz-Duenas F.J."/>
            <person name="Sabat G."/>
            <person name="Salamov A."/>
            <person name="Samejima M."/>
            <person name="Schmutz J."/>
            <person name="Slot J.C."/>
            <person name="St John F."/>
            <person name="Stenlid J."/>
            <person name="Sun H."/>
            <person name="Sun S."/>
            <person name="Syed K."/>
            <person name="Tsang A."/>
            <person name="Wiebenga A."/>
            <person name="Young D."/>
            <person name="Pisabarro A."/>
            <person name="Eastwood D.C."/>
            <person name="Martin F."/>
            <person name="Cullen D."/>
            <person name="Grigoriev I.V."/>
            <person name="Hibbett D.S."/>
        </authorList>
    </citation>
    <scope>NUCLEOTIDE SEQUENCE [LARGE SCALE GENOMIC DNA]</scope>
    <source>
        <strain evidence="2 3">DJM-731 SS1</strain>
    </source>
</reference>
<accession>M5G8C4</accession>
<dbReference type="EMBL" id="JH795862">
    <property type="protein sequence ID" value="EJU02112.1"/>
    <property type="molecule type" value="Genomic_DNA"/>
</dbReference>
<dbReference type="Proteomes" id="UP000030653">
    <property type="component" value="Unassembled WGS sequence"/>
</dbReference>
<keyword evidence="3" id="KW-1185">Reference proteome</keyword>
<dbReference type="GeneID" id="63685156"/>
<evidence type="ECO:0000313" key="3">
    <source>
        <dbReference type="Proteomes" id="UP000030653"/>
    </source>
</evidence>